<dbReference type="InterPro" id="IPR022041">
    <property type="entry name" value="Methyltransf_FA"/>
</dbReference>
<dbReference type="Gene3D" id="2.60.120.260">
    <property type="entry name" value="Galactose-binding domain-like"/>
    <property type="match status" value="1"/>
</dbReference>
<dbReference type="SUPFAM" id="SSF56436">
    <property type="entry name" value="C-type lectin-like"/>
    <property type="match status" value="1"/>
</dbReference>
<proteinExistence type="predicted"/>
<gene>
    <name evidence="2" type="ORF">MAR_021341</name>
</gene>
<organism evidence="2 3">
    <name type="scientific">Mya arenaria</name>
    <name type="common">Soft-shell clam</name>
    <dbReference type="NCBI Taxonomy" id="6604"/>
    <lineage>
        <taxon>Eukaryota</taxon>
        <taxon>Metazoa</taxon>
        <taxon>Spiralia</taxon>
        <taxon>Lophotrochozoa</taxon>
        <taxon>Mollusca</taxon>
        <taxon>Bivalvia</taxon>
        <taxon>Autobranchia</taxon>
        <taxon>Heteroconchia</taxon>
        <taxon>Euheterodonta</taxon>
        <taxon>Imparidentia</taxon>
        <taxon>Neoheterodontei</taxon>
        <taxon>Myida</taxon>
        <taxon>Myoidea</taxon>
        <taxon>Myidae</taxon>
        <taxon>Mya</taxon>
    </lineage>
</organism>
<evidence type="ECO:0000313" key="2">
    <source>
        <dbReference type="EMBL" id="WAR05972.1"/>
    </source>
</evidence>
<accession>A0ABY7EAK7</accession>
<dbReference type="PANTHER" id="PTHR45713:SF6">
    <property type="entry name" value="F5_8 TYPE C DOMAIN-CONTAINING PROTEIN"/>
    <property type="match status" value="1"/>
</dbReference>
<feature type="domain" description="Farnesoic acid O-methyl transferase" evidence="1">
    <location>
        <begin position="97"/>
        <end position="198"/>
    </location>
</feature>
<reference evidence="2" key="1">
    <citation type="submission" date="2022-11" db="EMBL/GenBank/DDBJ databases">
        <title>Centuries of genome instability and evolution in soft-shell clam transmissible cancer (bioRxiv).</title>
        <authorList>
            <person name="Hart S.F.M."/>
            <person name="Yonemitsu M.A."/>
            <person name="Giersch R.M."/>
            <person name="Beal B.F."/>
            <person name="Arriagada G."/>
            <person name="Davis B.W."/>
            <person name="Ostrander E.A."/>
            <person name="Goff S.P."/>
            <person name="Metzger M.J."/>
        </authorList>
    </citation>
    <scope>NUCLEOTIDE SEQUENCE</scope>
    <source>
        <strain evidence="2">MELC-2E11</strain>
        <tissue evidence="2">Siphon/mantle</tissue>
    </source>
</reference>
<dbReference type="Pfam" id="PF12248">
    <property type="entry name" value="Methyltransf_FA"/>
    <property type="match status" value="1"/>
</dbReference>
<dbReference type="PANTHER" id="PTHR45713">
    <property type="entry name" value="FTP DOMAIN-CONTAINING PROTEIN"/>
    <property type="match status" value="1"/>
</dbReference>
<keyword evidence="3" id="KW-1185">Reference proteome</keyword>
<dbReference type="Proteomes" id="UP001164746">
    <property type="component" value="Chromosome 5"/>
</dbReference>
<dbReference type="InterPro" id="IPR008979">
    <property type="entry name" value="Galactose-bd-like_sf"/>
</dbReference>
<name>A0ABY7EAK7_MYAAR</name>
<dbReference type="SUPFAM" id="SSF49785">
    <property type="entry name" value="Galactose-binding domain-like"/>
    <property type="match status" value="1"/>
</dbReference>
<dbReference type="InterPro" id="IPR051941">
    <property type="entry name" value="BG_Antigen-Binding_Lectin"/>
</dbReference>
<dbReference type="EMBL" id="CP111016">
    <property type="protein sequence ID" value="WAR05972.1"/>
    <property type="molecule type" value="Genomic_DNA"/>
</dbReference>
<feature type="non-terminal residue" evidence="2">
    <location>
        <position position="307"/>
    </location>
</feature>
<evidence type="ECO:0000313" key="3">
    <source>
        <dbReference type="Proteomes" id="UP001164746"/>
    </source>
</evidence>
<evidence type="ECO:0000259" key="1">
    <source>
        <dbReference type="Pfam" id="PF12248"/>
    </source>
</evidence>
<dbReference type="Pfam" id="PF22633">
    <property type="entry name" value="F5_F8_type_C_2"/>
    <property type="match status" value="1"/>
</dbReference>
<sequence length="307" mass="34458">MESGIGVFNESEIQWLGIIYDMNTTQWKQLSGLDVPMFILDALASSTAENMTGPSCAVISVNTKTMYSADCFERHNFTCKTAEKFLVVKHDSGGGEYVAAPFQSIDHNAYKFEFRGESAAQLRFTDQNDTVHYEIKLGGKYSTQCTIKDVGANVFLYKTQLDGVTSVTDFKGFWVSWDNSEVKVGRGELIGRNQFMSTVIQALDGATLELWSSAQTQWKIYIKDKNDKEKVKQKTDVNLALNKPTRTSSLGNKYGPKENGVDGCTDGNYISVHCCTHTKNDLGAWWEVDLEQTYPIKEIVVYNRQDC</sequence>
<protein>
    <recommendedName>
        <fullName evidence="1">Farnesoic acid O-methyl transferase domain-containing protein</fullName>
    </recommendedName>
</protein>
<dbReference type="InterPro" id="IPR016187">
    <property type="entry name" value="CTDL_fold"/>
</dbReference>